<evidence type="ECO:0000313" key="3">
    <source>
        <dbReference type="Proteomes" id="UP001203852"/>
    </source>
</evidence>
<reference evidence="2" key="1">
    <citation type="journal article" date="2022" name="bioRxiv">
        <title>Deciphering the potential niche of two novel black yeast fungi from a biological soil crust based on their genomes, phenotypes, and melanin regulation.</title>
        <authorList>
            <consortium name="DOE Joint Genome Institute"/>
            <person name="Carr E.C."/>
            <person name="Barton Q."/>
            <person name="Grambo S."/>
            <person name="Sullivan M."/>
            <person name="Renfro C.M."/>
            <person name="Kuo A."/>
            <person name="Pangilinan J."/>
            <person name="Lipzen A."/>
            <person name="Keymanesh K."/>
            <person name="Savage E."/>
            <person name="Barry K."/>
            <person name="Grigoriev I.V."/>
            <person name="Riekhof W.R."/>
            <person name="Harris S.S."/>
        </authorList>
    </citation>
    <scope>NUCLEOTIDE SEQUENCE</scope>
    <source>
        <strain evidence="2">JF 03-4F</strain>
    </source>
</reference>
<evidence type="ECO:0000256" key="1">
    <source>
        <dbReference type="SAM" id="MobiDB-lite"/>
    </source>
</evidence>
<evidence type="ECO:0000313" key="2">
    <source>
        <dbReference type="EMBL" id="KAI1611960.1"/>
    </source>
</evidence>
<protein>
    <submittedName>
        <fullName evidence="2">Uncharacterized protein</fullName>
    </submittedName>
</protein>
<comment type="caution">
    <text evidence="2">The sequence shown here is derived from an EMBL/GenBank/DDBJ whole genome shotgun (WGS) entry which is preliminary data.</text>
</comment>
<dbReference type="AlphaFoldDB" id="A0AAN6DW85"/>
<dbReference type="Proteomes" id="UP001203852">
    <property type="component" value="Unassembled WGS sequence"/>
</dbReference>
<feature type="compositionally biased region" description="Basic and acidic residues" evidence="1">
    <location>
        <begin position="94"/>
        <end position="118"/>
    </location>
</feature>
<feature type="region of interest" description="Disordered" evidence="1">
    <location>
        <begin position="94"/>
        <end position="193"/>
    </location>
</feature>
<organism evidence="2 3">
    <name type="scientific">Exophiala viscosa</name>
    <dbReference type="NCBI Taxonomy" id="2486360"/>
    <lineage>
        <taxon>Eukaryota</taxon>
        <taxon>Fungi</taxon>
        <taxon>Dikarya</taxon>
        <taxon>Ascomycota</taxon>
        <taxon>Pezizomycotina</taxon>
        <taxon>Eurotiomycetes</taxon>
        <taxon>Chaetothyriomycetidae</taxon>
        <taxon>Chaetothyriales</taxon>
        <taxon>Herpotrichiellaceae</taxon>
        <taxon>Exophiala</taxon>
    </lineage>
</organism>
<name>A0AAN6DW85_9EURO</name>
<accession>A0AAN6DW85</accession>
<keyword evidence="3" id="KW-1185">Reference proteome</keyword>
<dbReference type="EMBL" id="MU404355">
    <property type="protein sequence ID" value="KAI1611960.1"/>
    <property type="molecule type" value="Genomic_DNA"/>
</dbReference>
<sequence>MVKTRCAHFVRRSNEQFFVPRGLKVKILKTEYLAKICGVRLEELMVKPLQPGMDMDTMGGPLDRRLQAVAGHVADLTMDVPPPTEQSNLLAKISAKESAHSEAKMDKKTMKGREKAMEKMPAAPGGVNAKAQRELDKLDSEEEKVHREETKPKKIEKELRKIEEDRQKVLADAQKDSGKDQEDSIKDDKEVKKSKKGLWMIVFNKDAVEHWEAEEEKRKANGPFGFLHRSKK</sequence>
<proteinExistence type="predicted"/>
<gene>
    <name evidence="2" type="ORF">EDD36DRAFT_439865</name>
</gene>
<feature type="compositionally biased region" description="Basic and acidic residues" evidence="1">
    <location>
        <begin position="131"/>
        <end position="191"/>
    </location>
</feature>